<organism evidence="4 8">
    <name type="scientific">Candidatus Infernicultor aquiphilus</name>
    <dbReference type="NCBI Taxonomy" id="1805029"/>
    <lineage>
        <taxon>Bacteria</taxon>
        <taxon>Pseudomonadati</taxon>
        <taxon>Atribacterota</taxon>
        <taxon>Candidatus Phoenicimicrobiia</taxon>
        <taxon>Candidatus Pheonicimicrobiales</taxon>
        <taxon>Candidatus Phoenicimicrobiaceae</taxon>
        <taxon>Candidatus Infernicultor</taxon>
    </lineage>
</organism>
<name>A0A1J5GZU7_9BACT</name>
<evidence type="ECO:0000313" key="7">
    <source>
        <dbReference type="EMBL" id="PJB57100.1"/>
    </source>
</evidence>
<dbReference type="PANTHER" id="PTHR35089">
    <property type="entry name" value="CHAPERONE PROTEIN SKP"/>
    <property type="match status" value="1"/>
</dbReference>
<evidence type="ECO:0000313" key="8">
    <source>
        <dbReference type="Proteomes" id="UP000182763"/>
    </source>
</evidence>
<feature type="transmembrane region" description="Helical" evidence="3">
    <location>
        <begin position="12"/>
        <end position="31"/>
    </location>
</feature>
<gene>
    <name evidence="4" type="ORF">AUK42_02135</name>
    <name evidence="7" type="ORF">CO097_03380</name>
    <name evidence="6" type="ORF">COZ07_09510</name>
    <name evidence="5" type="ORF">COZ58_03900</name>
</gene>
<dbReference type="Proteomes" id="UP000182763">
    <property type="component" value="Unassembled WGS sequence"/>
</dbReference>
<reference evidence="9 10" key="2">
    <citation type="submission" date="2017-09" db="EMBL/GenBank/DDBJ databases">
        <title>Depth-based differentiation of microbial function through sediment-hosted aquifers and enrichment of novel symbionts in the deep terrestrial subsurface.</title>
        <authorList>
            <person name="Probst A.J."/>
            <person name="Ladd B."/>
            <person name="Jarett J.K."/>
            <person name="Geller-Mcgrath D.E."/>
            <person name="Sieber C.M."/>
            <person name="Emerson J.B."/>
            <person name="Anantharaman K."/>
            <person name="Thomas B.C."/>
            <person name="Malmstrom R."/>
            <person name="Stieglmeier M."/>
            <person name="Klingl A."/>
            <person name="Woyke T."/>
            <person name="Ryan C.M."/>
            <person name="Banfield J.F."/>
        </authorList>
    </citation>
    <scope>NUCLEOTIDE SEQUENCE [LARGE SCALE GENOMIC DNA]</scope>
    <source>
        <strain evidence="6">CG_4_10_14_3_um_filter_34_13</strain>
        <strain evidence="7">CG_4_9_14_3_um_filter_33_16</strain>
    </source>
</reference>
<comment type="caution">
    <text evidence="4">The sequence shown here is derived from an EMBL/GenBank/DDBJ whole genome shotgun (WGS) entry which is preliminary data.</text>
</comment>
<keyword evidence="3" id="KW-0812">Transmembrane</keyword>
<dbReference type="Proteomes" id="UP000230646">
    <property type="component" value="Unassembled WGS sequence"/>
</dbReference>
<dbReference type="EMBL" id="PFIP01000073">
    <property type="protein sequence ID" value="PIX34454.1"/>
    <property type="molecule type" value="Genomic_DNA"/>
</dbReference>
<dbReference type="Gene3D" id="3.30.910.20">
    <property type="entry name" value="Skp domain"/>
    <property type="match status" value="1"/>
</dbReference>
<keyword evidence="3" id="KW-0472">Membrane</keyword>
<accession>A0A2M8CDG3</accession>
<dbReference type="SMART" id="SM00935">
    <property type="entry name" value="OmpH"/>
    <property type="match status" value="1"/>
</dbReference>
<dbReference type="RefSeq" id="WP_406608373.1">
    <property type="nucleotide sequence ID" value="NZ_PFKO01000344.1"/>
</dbReference>
<reference evidence="4 8" key="1">
    <citation type="journal article" date="2016" name="Environ. Microbiol.">
        <title>Genomic resolution of a cold subsurface aquifer community provides metabolic insights for novel microbes adapted to high CO concentrations.</title>
        <authorList>
            <person name="Probst A.J."/>
            <person name="Castelle C.J."/>
            <person name="Singh A."/>
            <person name="Brown C.T."/>
            <person name="Anantharaman K."/>
            <person name="Sharon I."/>
            <person name="Hug L.A."/>
            <person name="Burstein D."/>
            <person name="Emerson J.B."/>
            <person name="Thomas B.C."/>
            <person name="Banfield J.F."/>
        </authorList>
    </citation>
    <scope>NUCLEOTIDE SEQUENCE [LARGE SCALE GENOMIC DNA]</scope>
    <source>
        <strain evidence="4">CG2_30_33_13</strain>
    </source>
</reference>
<protein>
    <recommendedName>
        <fullName evidence="11">OmpH family outer membrane protein</fullName>
    </recommendedName>
</protein>
<accession>A0A1J5GZU7</accession>
<dbReference type="Proteomes" id="UP000231493">
    <property type="component" value="Unassembled WGS sequence"/>
</dbReference>
<evidence type="ECO:0000313" key="9">
    <source>
        <dbReference type="Proteomes" id="UP000228560"/>
    </source>
</evidence>
<dbReference type="EMBL" id="PFTV01000085">
    <property type="protein sequence ID" value="PJB57100.1"/>
    <property type="molecule type" value="Genomic_DNA"/>
</dbReference>
<accession>A0A2M7K8L4</accession>
<dbReference type="InterPro" id="IPR005632">
    <property type="entry name" value="Chaperone_Skp"/>
</dbReference>
<comment type="similarity">
    <text evidence="1">Belongs to the Skp family.</text>
</comment>
<dbReference type="Pfam" id="PF03938">
    <property type="entry name" value="OmpH"/>
    <property type="match status" value="1"/>
</dbReference>
<dbReference type="SUPFAM" id="SSF111384">
    <property type="entry name" value="OmpH-like"/>
    <property type="match status" value="1"/>
</dbReference>
<dbReference type="EMBL" id="PFKO01000344">
    <property type="protein sequence ID" value="PIY31386.1"/>
    <property type="molecule type" value="Genomic_DNA"/>
</dbReference>
<proteinExistence type="inferred from homology"/>
<keyword evidence="3" id="KW-1133">Transmembrane helix</keyword>
<dbReference type="GO" id="GO:0005829">
    <property type="term" value="C:cytosol"/>
    <property type="evidence" value="ECO:0007669"/>
    <property type="project" value="TreeGrafter"/>
</dbReference>
<dbReference type="EMBL" id="MNYY01000045">
    <property type="protein sequence ID" value="OIP72416.1"/>
    <property type="molecule type" value="Genomic_DNA"/>
</dbReference>
<dbReference type="GO" id="GO:0051082">
    <property type="term" value="F:unfolded protein binding"/>
    <property type="evidence" value="ECO:0007669"/>
    <property type="project" value="InterPro"/>
</dbReference>
<dbReference type="PANTHER" id="PTHR35089:SF1">
    <property type="entry name" value="CHAPERONE PROTEIN SKP"/>
    <property type="match status" value="1"/>
</dbReference>
<dbReference type="Proteomes" id="UP000228560">
    <property type="component" value="Unassembled WGS sequence"/>
</dbReference>
<evidence type="ECO:0000313" key="10">
    <source>
        <dbReference type="Proteomes" id="UP000230646"/>
    </source>
</evidence>
<evidence type="ECO:0000256" key="3">
    <source>
        <dbReference type="SAM" id="Phobius"/>
    </source>
</evidence>
<reference evidence="5" key="3">
    <citation type="submission" date="2017-09" db="EMBL/GenBank/DDBJ databases">
        <title>Depth-based differentiation of microbial function through sediment-hosted aquifers and enrichment of novel symbionts in the deep terrestrial subsurface.</title>
        <authorList>
            <person name="Probst A.J."/>
            <person name="Ladd B."/>
            <person name="Jarett J.K."/>
            <person name="Geller-Mcgrath D.E."/>
            <person name="Sieber C.M.K."/>
            <person name="Emerson J.B."/>
            <person name="Anantharaman K."/>
            <person name="Thomas B.C."/>
            <person name="Malmstrom R."/>
            <person name="Stieglmeier M."/>
            <person name="Klingl A."/>
            <person name="Woyke T."/>
            <person name="Ryan C.M."/>
            <person name="Banfield J.F."/>
        </authorList>
    </citation>
    <scope>NUCLEOTIDE SEQUENCE</scope>
    <source>
        <strain evidence="5">CG_4_8_14_3_um_filter_34_18</strain>
    </source>
</reference>
<sequence>MQVVEKRVGKKIVFIFLFTVIIFLFLGFQNIKAANAKVGLINLSGIISIHPYTEKINQLRLTLGEELKKRQEELNKQGKGLDEIELKKLEDKFNKEWEPTKQKILTEMNSYQASRYSDIIEAIKVIGDKGKYDLILNSEIKVPTGNDILNYPIVLYGGEDITQDVIAEINRKLAEENKEKDTTK</sequence>
<evidence type="ECO:0000256" key="2">
    <source>
        <dbReference type="ARBA" id="ARBA00022729"/>
    </source>
</evidence>
<evidence type="ECO:0008006" key="11">
    <source>
        <dbReference type="Google" id="ProtNLM"/>
    </source>
</evidence>
<evidence type="ECO:0000313" key="6">
    <source>
        <dbReference type="EMBL" id="PIY31386.1"/>
    </source>
</evidence>
<dbReference type="AlphaFoldDB" id="A0A1J5GZU7"/>
<evidence type="ECO:0000313" key="5">
    <source>
        <dbReference type="EMBL" id="PIX34454.1"/>
    </source>
</evidence>
<dbReference type="InterPro" id="IPR024930">
    <property type="entry name" value="Skp_dom_sf"/>
</dbReference>
<evidence type="ECO:0000313" key="4">
    <source>
        <dbReference type="EMBL" id="OIP72416.1"/>
    </source>
</evidence>
<dbReference type="GO" id="GO:0050821">
    <property type="term" value="P:protein stabilization"/>
    <property type="evidence" value="ECO:0007669"/>
    <property type="project" value="TreeGrafter"/>
</dbReference>
<accession>A0A2M7PMG4</accession>
<keyword evidence="2" id="KW-0732">Signal</keyword>
<evidence type="ECO:0000256" key="1">
    <source>
        <dbReference type="ARBA" id="ARBA00009091"/>
    </source>
</evidence>